<comment type="similarity">
    <text evidence="1 2">Belongs to the anti-sigma-factor antagonist family.</text>
</comment>
<gene>
    <name evidence="5" type="ORF">ACFY8O_25725</name>
</gene>
<dbReference type="EMBL" id="JBIBEG010000008">
    <property type="protein sequence ID" value="MFF5899300.1"/>
    <property type="molecule type" value="Genomic_DNA"/>
</dbReference>
<feature type="domain" description="STAS" evidence="4">
    <location>
        <begin position="9"/>
        <end position="103"/>
    </location>
</feature>
<dbReference type="PROSITE" id="PS50801">
    <property type="entry name" value="STAS"/>
    <property type="match status" value="1"/>
</dbReference>
<dbReference type="InterPro" id="IPR036513">
    <property type="entry name" value="STAS_dom_sf"/>
</dbReference>
<evidence type="ECO:0000256" key="1">
    <source>
        <dbReference type="ARBA" id="ARBA00009013"/>
    </source>
</evidence>
<evidence type="ECO:0000313" key="5">
    <source>
        <dbReference type="EMBL" id="MFF5899300.1"/>
    </source>
</evidence>
<dbReference type="PANTHER" id="PTHR33495">
    <property type="entry name" value="ANTI-SIGMA FACTOR ANTAGONIST TM_1081-RELATED-RELATED"/>
    <property type="match status" value="1"/>
</dbReference>
<dbReference type="PANTHER" id="PTHR33495:SF2">
    <property type="entry name" value="ANTI-SIGMA FACTOR ANTAGONIST TM_1081-RELATED"/>
    <property type="match status" value="1"/>
</dbReference>
<evidence type="ECO:0000259" key="4">
    <source>
        <dbReference type="PROSITE" id="PS50801"/>
    </source>
</evidence>
<dbReference type="InterPro" id="IPR058548">
    <property type="entry name" value="MlaB-like_STAS"/>
</dbReference>
<evidence type="ECO:0000313" key="6">
    <source>
        <dbReference type="Proteomes" id="UP001602322"/>
    </source>
</evidence>
<name>A0ABW6XC05_9ACTN</name>
<dbReference type="NCBIfam" id="TIGR00377">
    <property type="entry name" value="ant_ant_sig"/>
    <property type="match status" value="1"/>
</dbReference>
<proteinExistence type="inferred from homology"/>
<evidence type="ECO:0000256" key="3">
    <source>
        <dbReference type="SAM" id="MobiDB-lite"/>
    </source>
</evidence>
<reference evidence="5 6" key="1">
    <citation type="submission" date="2024-10" db="EMBL/GenBank/DDBJ databases">
        <title>The Natural Products Discovery Center: Release of the First 8490 Sequenced Strains for Exploring Actinobacteria Biosynthetic Diversity.</title>
        <authorList>
            <person name="Kalkreuter E."/>
            <person name="Kautsar S.A."/>
            <person name="Yang D."/>
            <person name="Bader C.D."/>
            <person name="Teijaro C.N."/>
            <person name="Fluegel L."/>
            <person name="Davis C.M."/>
            <person name="Simpson J.R."/>
            <person name="Lauterbach L."/>
            <person name="Steele A.D."/>
            <person name="Gui C."/>
            <person name="Meng S."/>
            <person name="Li G."/>
            <person name="Viehrig K."/>
            <person name="Ye F."/>
            <person name="Su P."/>
            <person name="Kiefer A.F."/>
            <person name="Nichols A."/>
            <person name="Cepeda A.J."/>
            <person name="Yan W."/>
            <person name="Fan B."/>
            <person name="Jiang Y."/>
            <person name="Adhikari A."/>
            <person name="Zheng C.-J."/>
            <person name="Schuster L."/>
            <person name="Cowan T.M."/>
            <person name="Smanski M.J."/>
            <person name="Chevrette M.G."/>
            <person name="De Carvalho L.P.S."/>
            <person name="Shen B."/>
        </authorList>
    </citation>
    <scope>NUCLEOTIDE SEQUENCE [LARGE SCALE GENOMIC DNA]</scope>
    <source>
        <strain evidence="5 6">NPDC012540</strain>
    </source>
</reference>
<protein>
    <recommendedName>
        <fullName evidence="2">Anti-sigma factor antagonist</fullName>
    </recommendedName>
</protein>
<comment type="caution">
    <text evidence="5">The sequence shown here is derived from an EMBL/GenBank/DDBJ whole genome shotgun (WGS) entry which is preliminary data.</text>
</comment>
<dbReference type="Pfam" id="PF13466">
    <property type="entry name" value="STAS_2"/>
    <property type="match status" value="1"/>
</dbReference>
<dbReference type="InterPro" id="IPR003658">
    <property type="entry name" value="Anti-sigma_ant"/>
</dbReference>
<accession>A0ABW6XC05</accession>
<organism evidence="5 6">
    <name type="scientific">Streptomyces argenteolus</name>
    <dbReference type="NCBI Taxonomy" id="67274"/>
    <lineage>
        <taxon>Bacteria</taxon>
        <taxon>Bacillati</taxon>
        <taxon>Actinomycetota</taxon>
        <taxon>Actinomycetes</taxon>
        <taxon>Kitasatosporales</taxon>
        <taxon>Streptomycetaceae</taxon>
        <taxon>Streptomyces</taxon>
    </lineage>
</organism>
<feature type="region of interest" description="Disordered" evidence="3">
    <location>
        <begin position="110"/>
        <end position="130"/>
    </location>
</feature>
<sequence>MTDVTSPPFSLTAEAVPGAVRLRLAGDLDHDTSEQLVERAQECLAADPGLRELVLDCAQLRLCDSMGVSSLLMIHRGTTSRGVVLHLVNQPAFLRRILDVTGIQQIFGAPGADGLGQSQADDGPPPAPSG</sequence>
<dbReference type="SUPFAM" id="SSF52091">
    <property type="entry name" value="SpoIIaa-like"/>
    <property type="match status" value="1"/>
</dbReference>
<evidence type="ECO:0000256" key="2">
    <source>
        <dbReference type="RuleBase" id="RU003749"/>
    </source>
</evidence>
<dbReference type="CDD" id="cd07043">
    <property type="entry name" value="STAS_anti-anti-sigma_factors"/>
    <property type="match status" value="1"/>
</dbReference>
<dbReference type="Proteomes" id="UP001602322">
    <property type="component" value="Unassembled WGS sequence"/>
</dbReference>
<dbReference type="InterPro" id="IPR002645">
    <property type="entry name" value="STAS_dom"/>
</dbReference>
<keyword evidence="6" id="KW-1185">Reference proteome</keyword>
<dbReference type="RefSeq" id="WP_387906208.1">
    <property type="nucleotide sequence ID" value="NZ_JBIBEG010000008.1"/>
</dbReference>
<dbReference type="Gene3D" id="3.30.750.24">
    <property type="entry name" value="STAS domain"/>
    <property type="match status" value="1"/>
</dbReference>